<name>A0A5C6U3G2_9BURK</name>
<comment type="caution">
    <text evidence="1">The sequence shown here is derived from an EMBL/GenBank/DDBJ whole genome shotgun (WGS) entry which is preliminary data.</text>
</comment>
<organism evidence="1 2">
    <name type="scientific">Piscinibacter aquaticus</name>
    <dbReference type="NCBI Taxonomy" id="392597"/>
    <lineage>
        <taxon>Bacteria</taxon>
        <taxon>Pseudomonadati</taxon>
        <taxon>Pseudomonadota</taxon>
        <taxon>Betaproteobacteria</taxon>
        <taxon>Burkholderiales</taxon>
        <taxon>Sphaerotilaceae</taxon>
        <taxon>Piscinibacter</taxon>
    </lineage>
</organism>
<dbReference type="AlphaFoldDB" id="A0A5C6U3G2"/>
<dbReference type="Proteomes" id="UP000321832">
    <property type="component" value="Unassembled WGS sequence"/>
</dbReference>
<evidence type="ECO:0000313" key="2">
    <source>
        <dbReference type="Proteomes" id="UP000321832"/>
    </source>
</evidence>
<evidence type="ECO:0000313" key="1">
    <source>
        <dbReference type="EMBL" id="TXC67319.1"/>
    </source>
</evidence>
<accession>A0A5C6U3G2</accession>
<protein>
    <recommendedName>
        <fullName evidence="3">Plug domain-containing protein</fullName>
    </recommendedName>
</protein>
<keyword evidence="2" id="KW-1185">Reference proteome</keyword>
<dbReference type="EMBL" id="VOPW01000001">
    <property type="protein sequence ID" value="TXC67319.1"/>
    <property type="molecule type" value="Genomic_DNA"/>
</dbReference>
<evidence type="ECO:0008006" key="3">
    <source>
        <dbReference type="Google" id="ProtNLM"/>
    </source>
</evidence>
<proteinExistence type="predicted"/>
<sequence length="132" mass="13974">MINVLADRRKTPLLAIANALFSGLTVPSPTSLEPARTVPAQSIRELLASGLYSLEDLRNVVSGTTSNTIQGLVGFTTPITPHWQAGADIRLTDVGEIPRLDSLGFPGQGRNRSTALGGQLIGTNFYSIATPM</sequence>
<gene>
    <name evidence="1" type="ORF">FSC37_21355</name>
</gene>
<reference evidence="1 2" key="1">
    <citation type="submission" date="2019-08" db="EMBL/GenBank/DDBJ databases">
        <authorList>
            <person name="Khan S.A."/>
            <person name="Jeon C.O."/>
            <person name="Jeong S.E."/>
        </authorList>
    </citation>
    <scope>NUCLEOTIDE SEQUENCE [LARGE SCALE GENOMIC DNA]</scope>
    <source>
        <strain evidence="2">IMCC1728</strain>
    </source>
</reference>